<evidence type="ECO:0000256" key="2">
    <source>
        <dbReference type="ARBA" id="ARBA00022475"/>
    </source>
</evidence>
<organism evidence="12 13">
    <name type="scientific">Steinernema hermaphroditum</name>
    <dbReference type="NCBI Taxonomy" id="289476"/>
    <lineage>
        <taxon>Eukaryota</taxon>
        <taxon>Metazoa</taxon>
        <taxon>Ecdysozoa</taxon>
        <taxon>Nematoda</taxon>
        <taxon>Chromadorea</taxon>
        <taxon>Rhabditida</taxon>
        <taxon>Tylenchina</taxon>
        <taxon>Panagrolaimomorpha</taxon>
        <taxon>Strongyloidoidea</taxon>
        <taxon>Steinernematidae</taxon>
        <taxon>Steinernema</taxon>
    </lineage>
</organism>
<sequence>MIPGYFIAVVSVYSIVFCIGFAGNVWLILTLVLIRIDKKQPVTSNFKRMNQYLLSLSVSDLLVLCMIPMLVSYFINGGWKLGFVMCKVFWTVENVNKLLSVAILTIMSVERYMGICKPFNQHIGKQHNIVYLLLTTVVVTFFLCLPIIYYSETMHHDILTENGSVLEVKVSCNSHVPDEILPFFILYMFVFGFVVPVILITGTSVFIVRRVRRNIGSIRRHSPLLSRPNRVIRSISSVVVFHFACWTPFWLAVLLTLTSTAQLADFLTVSPKTLALVRMVTSFLPYINSAGNWIFYAALNRRIQSTSREVRERHERQSVSNNDASAVIIRALSITRSMKKSFRSTSME</sequence>
<comment type="subcellular location">
    <subcellularLocation>
        <location evidence="1">Cell membrane</location>
        <topology evidence="1">Multi-pass membrane protein</topology>
    </subcellularLocation>
</comment>
<dbReference type="PROSITE" id="PS50262">
    <property type="entry name" value="G_PROTEIN_RECEP_F1_2"/>
    <property type="match status" value="1"/>
</dbReference>
<evidence type="ECO:0000256" key="3">
    <source>
        <dbReference type="ARBA" id="ARBA00022692"/>
    </source>
</evidence>
<keyword evidence="4 10" id="KW-1133">Transmembrane helix</keyword>
<gene>
    <name evidence="12" type="ORF">QR680_015706</name>
</gene>
<feature type="transmembrane region" description="Helical" evidence="10">
    <location>
        <begin position="129"/>
        <end position="150"/>
    </location>
</feature>
<dbReference type="Pfam" id="PF00001">
    <property type="entry name" value="7tm_1"/>
    <property type="match status" value="1"/>
</dbReference>
<dbReference type="GO" id="GO:0004930">
    <property type="term" value="F:G protein-coupled receptor activity"/>
    <property type="evidence" value="ECO:0007669"/>
    <property type="project" value="UniProtKB-KW"/>
</dbReference>
<dbReference type="AlphaFoldDB" id="A0AA39HAL1"/>
<comment type="similarity">
    <text evidence="9">Belongs to the G-protein coupled receptor 1 family.</text>
</comment>
<evidence type="ECO:0000259" key="11">
    <source>
        <dbReference type="PROSITE" id="PS50262"/>
    </source>
</evidence>
<keyword evidence="5 9" id="KW-0297">G-protein coupled receptor</keyword>
<feature type="transmembrane region" description="Helical" evidence="10">
    <location>
        <begin position="53"/>
        <end position="76"/>
    </location>
</feature>
<dbReference type="Gene3D" id="1.20.1070.10">
    <property type="entry name" value="Rhodopsin 7-helix transmembrane proteins"/>
    <property type="match status" value="1"/>
</dbReference>
<keyword evidence="13" id="KW-1185">Reference proteome</keyword>
<evidence type="ECO:0000256" key="10">
    <source>
        <dbReference type="SAM" id="Phobius"/>
    </source>
</evidence>
<comment type="caution">
    <text evidence="12">The sequence shown here is derived from an EMBL/GenBank/DDBJ whole genome shotgun (WGS) entry which is preliminary data.</text>
</comment>
<keyword evidence="3 9" id="KW-0812">Transmembrane</keyword>
<dbReference type="PRINTS" id="PR00237">
    <property type="entry name" value="GPCRRHODOPSN"/>
</dbReference>
<keyword evidence="6 10" id="KW-0472">Membrane</keyword>
<evidence type="ECO:0000256" key="7">
    <source>
        <dbReference type="ARBA" id="ARBA00023170"/>
    </source>
</evidence>
<dbReference type="PANTHER" id="PTHR24229">
    <property type="entry name" value="NEUROPEPTIDES RECEPTOR"/>
    <property type="match status" value="1"/>
</dbReference>
<evidence type="ECO:0000256" key="6">
    <source>
        <dbReference type="ARBA" id="ARBA00023136"/>
    </source>
</evidence>
<name>A0AA39HAL1_9BILA</name>
<evidence type="ECO:0000256" key="8">
    <source>
        <dbReference type="ARBA" id="ARBA00023224"/>
    </source>
</evidence>
<keyword evidence="8 9" id="KW-0807">Transducer</keyword>
<feature type="transmembrane region" description="Helical" evidence="10">
    <location>
        <begin position="275"/>
        <end position="299"/>
    </location>
</feature>
<dbReference type="GO" id="GO:0043005">
    <property type="term" value="C:neuron projection"/>
    <property type="evidence" value="ECO:0007669"/>
    <property type="project" value="TreeGrafter"/>
</dbReference>
<feature type="transmembrane region" description="Helical" evidence="10">
    <location>
        <begin position="230"/>
        <end position="255"/>
    </location>
</feature>
<evidence type="ECO:0000313" key="12">
    <source>
        <dbReference type="EMBL" id="KAK0401308.1"/>
    </source>
</evidence>
<dbReference type="Proteomes" id="UP001175271">
    <property type="component" value="Unassembled WGS sequence"/>
</dbReference>
<dbReference type="EMBL" id="JAUCMV010000004">
    <property type="protein sequence ID" value="KAK0401308.1"/>
    <property type="molecule type" value="Genomic_DNA"/>
</dbReference>
<dbReference type="InterPro" id="IPR000276">
    <property type="entry name" value="GPCR_Rhodpsn"/>
</dbReference>
<evidence type="ECO:0000313" key="13">
    <source>
        <dbReference type="Proteomes" id="UP001175271"/>
    </source>
</evidence>
<dbReference type="PANTHER" id="PTHR24229:SF40">
    <property type="entry name" value="ALLATOSTATIN C RECEPTOR 1-RELATED"/>
    <property type="match status" value="1"/>
</dbReference>
<proteinExistence type="inferred from homology"/>
<feature type="transmembrane region" description="Helical" evidence="10">
    <location>
        <begin position="6"/>
        <end position="33"/>
    </location>
</feature>
<dbReference type="SUPFAM" id="SSF81321">
    <property type="entry name" value="Family A G protein-coupled receptor-like"/>
    <property type="match status" value="1"/>
</dbReference>
<protein>
    <recommendedName>
        <fullName evidence="11">G-protein coupled receptors family 1 profile domain-containing protein</fullName>
    </recommendedName>
</protein>
<evidence type="ECO:0000256" key="5">
    <source>
        <dbReference type="ARBA" id="ARBA00023040"/>
    </source>
</evidence>
<evidence type="ECO:0000256" key="4">
    <source>
        <dbReference type="ARBA" id="ARBA00022989"/>
    </source>
</evidence>
<dbReference type="InterPro" id="IPR017452">
    <property type="entry name" value="GPCR_Rhodpsn_7TM"/>
</dbReference>
<evidence type="ECO:0000256" key="1">
    <source>
        <dbReference type="ARBA" id="ARBA00004651"/>
    </source>
</evidence>
<dbReference type="GO" id="GO:0005886">
    <property type="term" value="C:plasma membrane"/>
    <property type="evidence" value="ECO:0007669"/>
    <property type="project" value="UniProtKB-SubCell"/>
</dbReference>
<reference evidence="12" key="1">
    <citation type="submission" date="2023-06" db="EMBL/GenBank/DDBJ databases">
        <title>Genomic analysis of the entomopathogenic nematode Steinernema hermaphroditum.</title>
        <authorList>
            <person name="Schwarz E.M."/>
            <person name="Heppert J.K."/>
            <person name="Baniya A."/>
            <person name="Schwartz H.T."/>
            <person name="Tan C.-H."/>
            <person name="Antoshechkin I."/>
            <person name="Sternberg P.W."/>
            <person name="Goodrich-Blair H."/>
            <person name="Dillman A.R."/>
        </authorList>
    </citation>
    <scope>NUCLEOTIDE SEQUENCE</scope>
    <source>
        <strain evidence="12">PS9179</strain>
        <tissue evidence="12">Whole animal</tissue>
    </source>
</reference>
<dbReference type="PROSITE" id="PS00237">
    <property type="entry name" value="G_PROTEIN_RECEP_F1_1"/>
    <property type="match status" value="1"/>
</dbReference>
<feature type="transmembrane region" description="Helical" evidence="10">
    <location>
        <begin position="184"/>
        <end position="209"/>
    </location>
</feature>
<feature type="transmembrane region" description="Helical" evidence="10">
    <location>
        <begin position="88"/>
        <end position="109"/>
    </location>
</feature>
<dbReference type="GO" id="GO:0042277">
    <property type="term" value="F:peptide binding"/>
    <property type="evidence" value="ECO:0007669"/>
    <property type="project" value="TreeGrafter"/>
</dbReference>
<keyword evidence="7 9" id="KW-0675">Receptor</keyword>
<feature type="domain" description="G-protein coupled receptors family 1 profile" evidence="11">
    <location>
        <begin position="23"/>
        <end position="296"/>
    </location>
</feature>
<accession>A0AA39HAL1</accession>
<evidence type="ECO:0000256" key="9">
    <source>
        <dbReference type="RuleBase" id="RU000688"/>
    </source>
</evidence>
<keyword evidence="2" id="KW-1003">Cell membrane</keyword>